<name>A0A2A7S5W6_BURGA</name>
<proteinExistence type="predicted"/>
<reference evidence="2" key="1">
    <citation type="submission" date="2017-09" db="EMBL/GenBank/DDBJ databases">
        <title>FDA dAtabase for Regulatory Grade micrObial Sequences (FDA-ARGOS): Supporting development and validation of Infectious Disease Dx tests.</title>
        <authorList>
            <person name="Minogue T."/>
            <person name="Wolcott M."/>
            <person name="Wasieloski L."/>
            <person name="Aguilar W."/>
            <person name="Moore D."/>
            <person name="Tallon L."/>
            <person name="Sadzewicz L."/>
            <person name="Ott S."/>
            <person name="Zhao X."/>
            <person name="Nagaraj S."/>
            <person name="Vavikolanu K."/>
            <person name="Aluvathingal J."/>
            <person name="Nadendla S."/>
            <person name="Sichtig H."/>
        </authorList>
    </citation>
    <scope>NUCLEOTIDE SEQUENCE [LARGE SCALE GENOMIC DNA]</scope>
    <source>
        <strain evidence="2">FDAARGOS_390</strain>
    </source>
</reference>
<evidence type="ECO:0000313" key="1">
    <source>
        <dbReference type="EMBL" id="PEH38948.1"/>
    </source>
</evidence>
<dbReference type="AlphaFoldDB" id="A0A2A7S5W6"/>
<protein>
    <recommendedName>
        <fullName evidence="3">DUF892 family protein</fullName>
    </recommendedName>
</protein>
<accession>A0A2A7S5W6</accession>
<gene>
    <name evidence="1" type="ORF">CRM94_31975</name>
</gene>
<comment type="caution">
    <text evidence="1">The sequence shown here is derived from an EMBL/GenBank/DDBJ whole genome shotgun (WGS) entry which is preliminary data.</text>
</comment>
<evidence type="ECO:0008006" key="3">
    <source>
        <dbReference type="Google" id="ProtNLM"/>
    </source>
</evidence>
<dbReference type="RefSeq" id="WP_096749326.1">
    <property type="nucleotide sequence ID" value="NZ_CADEPO010000011.1"/>
</dbReference>
<dbReference type="Proteomes" id="UP000220629">
    <property type="component" value="Unassembled WGS sequence"/>
</dbReference>
<organism evidence="1 2">
    <name type="scientific">Burkholderia gladioli</name>
    <name type="common">Pseudomonas marginata</name>
    <name type="synonym">Phytomonas marginata</name>
    <dbReference type="NCBI Taxonomy" id="28095"/>
    <lineage>
        <taxon>Bacteria</taxon>
        <taxon>Pseudomonadati</taxon>
        <taxon>Pseudomonadota</taxon>
        <taxon>Betaproteobacteria</taxon>
        <taxon>Burkholderiales</taxon>
        <taxon>Burkholderiaceae</taxon>
        <taxon>Burkholderia</taxon>
    </lineage>
</organism>
<dbReference type="EMBL" id="PDDY01000004">
    <property type="protein sequence ID" value="PEH38948.1"/>
    <property type="molecule type" value="Genomic_DNA"/>
</dbReference>
<sequence>MTTRVDREGLHQLLDQAHETTLRAMAVYDAALAATTHEELAAEWRLHREAAHRRAQVLADVFDALGLDVEASSRVRTAAAALGKSLLEVIAYAVQGGDRAAAERVATECVLLVETRDQLHRKLLAIAAERAAGPVAQVLKDAVEALEAPVDPLALHTLGWSRELWIDALGLAAVLPPPEEVAPAAVAGEAVASHAARARGGLAH</sequence>
<evidence type="ECO:0000313" key="2">
    <source>
        <dbReference type="Proteomes" id="UP000220629"/>
    </source>
</evidence>